<reference evidence="2" key="4">
    <citation type="submission" date="2025-09" db="UniProtKB">
        <authorList>
            <consortium name="Ensembl"/>
        </authorList>
    </citation>
    <scope>IDENTIFICATION</scope>
    <source>
        <strain evidence="2">JP 163 A</strain>
    </source>
</reference>
<name>M4ASE5_XIPMA</name>
<feature type="signal peptide" evidence="1">
    <location>
        <begin position="1"/>
        <end position="19"/>
    </location>
</feature>
<sequence>MMSIFSFLLALMLFSEMNSHLVTVAIPSTTVEDGATEQEGLDSFLGDDDMTEHAMVPLMYRRSLTYDGTSKIIVIPDMNLEGQRIRGLNRRHPLVEERSLDRTPDEFTLKLNKREKDLDSKNLKCLLHFFTIIKSLFSPISMFSSLQYYDV</sequence>
<dbReference type="AlphaFoldDB" id="M4ASE5"/>
<organism evidence="2 3">
    <name type="scientific">Xiphophorus maculatus</name>
    <name type="common">Southern platyfish</name>
    <name type="synonym">Platypoecilus maculatus</name>
    <dbReference type="NCBI Taxonomy" id="8083"/>
    <lineage>
        <taxon>Eukaryota</taxon>
        <taxon>Metazoa</taxon>
        <taxon>Chordata</taxon>
        <taxon>Craniata</taxon>
        <taxon>Vertebrata</taxon>
        <taxon>Euteleostomi</taxon>
        <taxon>Actinopterygii</taxon>
        <taxon>Neopterygii</taxon>
        <taxon>Teleostei</taxon>
        <taxon>Neoteleostei</taxon>
        <taxon>Acanthomorphata</taxon>
        <taxon>Ovalentaria</taxon>
        <taxon>Atherinomorphae</taxon>
        <taxon>Cyprinodontiformes</taxon>
        <taxon>Poeciliidae</taxon>
        <taxon>Poeciliinae</taxon>
        <taxon>Xiphophorus</taxon>
    </lineage>
</organism>
<accession>M4ASE5</accession>
<keyword evidence="1" id="KW-0732">Signal</keyword>
<dbReference type="OMA" id="DMTEHAM"/>
<evidence type="ECO:0000313" key="3">
    <source>
        <dbReference type="Proteomes" id="UP000002852"/>
    </source>
</evidence>
<dbReference type="HOGENOM" id="CLU_1921994_0_0_1"/>
<evidence type="ECO:0000313" key="2">
    <source>
        <dbReference type="Ensembl" id="ENSXMAP00000017390.2"/>
    </source>
</evidence>
<feature type="chain" id="PRO_5017428059" evidence="1">
    <location>
        <begin position="20"/>
        <end position="151"/>
    </location>
</feature>
<reference evidence="3" key="1">
    <citation type="submission" date="2012-01" db="EMBL/GenBank/DDBJ databases">
        <authorList>
            <person name="Walter R."/>
            <person name="Schartl M."/>
            <person name="Warren W."/>
        </authorList>
    </citation>
    <scope>NUCLEOTIDE SEQUENCE [LARGE SCALE GENOMIC DNA]</scope>
    <source>
        <strain evidence="3">JP 163 A</strain>
    </source>
</reference>
<dbReference type="Proteomes" id="UP000002852">
    <property type="component" value="Unassembled WGS sequence"/>
</dbReference>
<proteinExistence type="predicted"/>
<evidence type="ECO:0000256" key="1">
    <source>
        <dbReference type="SAM" id="SignalP"/>
    </source>
</evidence>
<reference evidence="3" key="2">
    <citation type="journal article" date="2013" name="Nat. Genet.">
        <title>The genome of the platyfish, Xiphophorus maculatus, provides insights into evolutionary adaptation and several complex traits.</title>
        <authorList>
            <person name="Schartl M."/>
            <person name="Walter R.B."/>
            <person name="Shen Y."/>
            <person name="Garcia T."/>
            <person name="Catchen J."/>
            <person name="Amores A."/>
            <person name="Braasch I."/>
            <person name="Chalopin D."/>
            <person name="Volff J.N."/>
            <person name="Lesch K.P."/>
            <person name="Bisazza A."/>
            <person name="Minx P."/>
            <person name="Hillier L."/>
            <person name="Wilson R.K."/>
            <person name="Fuerstenberg S."/>
            <person name="Boore J."/>
            <person name="Searle S."/>
            <person name="Postlethwait J.H."/>
            <person name="Warren W.C."/>
        </authorList>
    </citation>
    <scope>NUCLEOTIDE SEQUENCE [LARGE SCALE GENOMIC DNA]</scope>
    <source>
        <strain evidence="3">JP 163 A</strain>
    </source>
</reference>
<protein>
    <submittedName>
        <fullName evidence="2">Pro-MCH 2-like</fullName>
    </submittedName>
</protein>
<dbReference type="STRING" id="8083.ENSXMAP00000017390"/>
<dbReference type="GeneTree" id="ENSGT00940000168896"/>
<reference evidence="2" key="3">
    <citation type="submission" date="2025-08" db="UniProtKB">
        <authorList>
            <consortium name="Ensembl"/>
        </authorList>
    </citation>
    <scope>IDENTIFICATION</scope>
    <source>
        <strain evidence="2">JP 163 A</strain>
    </source>
</reference>
<dbReference type="InParanoid" id="M4ASE5"/>
<dbReference type="Ensembl" id="ENSXMAT00000017414.2">
    <property type="protein sequence ID" value="ENSXMAP00000017390.2"/>
    <property type="gene ID" value="ENSXMAG00000017362.2"/>
</dbReference>
<keyword evidence="3" id="KW-1185">Reference proteome</keyword>